<name>A0A914CMJ9_9BILA</name>
<dbReference type="WBParaSite" id="ACRNAN_scaffold11979.g22228.t1">
    <property type="protein sequence ID" value="ACRNAN_scaffold11979.g22228.t1"/>
    <property type="gene ID" value="ACRNAN_scaffold11979.g22228"/>
</dbReference>
<evidence type="ECO:0000313" key="2">
    <source>
        <dbReference type="WBParaSite" id="ACRNAN_scaffold11979.g22228.t1"/>
    </source>
</evidence>
<dbReference type="Proteomes" id="UP000887540">
    <property type="component" value="Unplaced"/>
</dbReference>
<dbReference type="AlphaFoldDB" id="A0A914CMJ9"/>
<sequence>MNSGDCRSFKSSINISNETIDDYLIFSADFYINSVFGATIFSVSLSGVADSDFSYVIMGSGNSWAEQLSDILYLSNDTNEFTLQLTNNLNNNVYNIPMGGIFIEAIDTCRFQTKIDETHDFNKQNSCSYANKTMIDYGMSYNSSLCCEEVEDHKEVRSKSSGTQSNVVI</sequence>
<accession>A0A914CMJ9</accession>
<organism evidence="1 2">
    <name type="scientific">Acrobeloides nanus</name>
    <dbReference type="NCBI Taxonomy" id="290746"/>
    <lineage>
        <taxon>Eukaryota</taxon>
        <taxon>Metazoa</taxon>
        <taxon>Ecdysozoa</taxon>
        <taxon>Nematoda</taxon>
        <taxon>Chromadorea</taxon>
        <taxon>Rhabditida</taxon>
        <taxon>Tylenchina</taxon>
        <taxon>Cephalobomorpha</taxon>
        <taxon>Cephaloboidea</taxon>
        <taxon>Cephalobidae</taxon>
        <taxon>Acrobeloides</taxon>
    </lineage>
</organism>
<reference evidence="2" key="1">
    <citation type="submission" date="2022-11" db="UniProtKB">
        <authorList>
            <consortium name="WormBaseParasite"/>
        </authorList>
    </citation>
    <scope>IDENTIFICATION</scope>
</reference>
<keyword evidence="1" id="KW-1185">Reference proteome</keyword>
<evidence type="ECO:0000313" key="1">
    <source>
        <dbReference type="Proteomes" id="UP000887540"/>
    </source>
</evidence>
<proteinExistence type="predicted"/>
<protein>
    <submittedName>
        <fullName evidence="2">Uncharacterized protein</fullName>
    </submittedName>
</protein>